<dbReference type="SUPFAM" id="SSF90123">
    <property type="entry name" value="ABC transporter transmembrane region"/>
    <property type="match status" value="1"/>
</dbReference>
<feature type="domain" description="ABC transporter" evidence="10">
    <location>
        <begin position="351"/>
        <end position="586"/>
    </location>
</feature>
<dbReference type="CDD" id="cd18541">
    <property type="entry name" value="ABC_6TM_TmrB_like"/>
    <property type="match status" value="1"/>
</dbReference>
<feature type="transmembrane region" description="Helical" evidence="9">
    <location>
        <begin position="151"/>
        <end position="170"/>
    </location>
</feature>
<evidence type="ECO:0000259" key="11">
    <source>
        <dbReference type="PROSITE" id="PS50929"/>
    </source>
</evidence>
<feature type="domain" description="ABC transmembrane type-1" evidence="11">
    <location>
        <begin position="19"/>
        <end position="319"/>
    </location>
</feature>
<dbReference type="PANTHER" id="PTHR43394:SF1">
    <property type="entry name" value="ATP-BINDING CASSETTE SUB-FAMILY B MEMBER 10, MITOCHONDRIAL"/>
    <property type="match status" value="1"/>
</dbReference>
<evidence type="ECO:0000313" key="13">
    <source>
        <dbReference type="Proteomes" id="UP000199532"/>
    </source>
</evidence>
<dbReference type="GO" id="GO:0005524">
    <property type="term" value="F:ATP binding"/>
    <property type="evidence" value="ECO:0007669"/>
    <property type="project" value="UniProtKB-KW"/>
</dbReference>
<dbReference type="InterPro" id="IPR027417">
    <property type="entry name" value="P-loop_NTPase"/>
</dbReference>
<organism evidence="12 13">
    <name type="scientific">Dyadobacter koreensis</name>
    <dbReference type="NCBI Taxonomy" id="408657"/>
    <lineage>
        <taxon>Bacteria</taxon>
        <taxon>Pseudomonadati</taxon>
        <taxon>Bacteroidota</taxon>
        <taxon>Cytophagia</taxon>
        <taxon>Cytophagales</taxon>
        <taxon>Spirosomataceae</taxon>
        <taxon>Dyadobacter</taxon>
    </lineage>
</organism>
<dbReference type="Gene3D" id="3.40.50.300">
    <property type="entry name" value="P-loop containing nucleotide triphosphate hydrolases"/>
    <property type="match status" value="1"/>
</dbReference>
<dbReference type="InterPro" id="IPR011527">
    <property type="entry name" value="ABC1_TM_dom"/>
</dbReference>
<dbReference type="STRING" id="408657.SAMN04487995_2235"/>
<sequence>MKALKYLNKYLLKYKWYLILGTIFTIISNLFGIIPAQLVRYALDLVGETLDVYYLFAGSALQSELYDTFAFTILLYGLLILAMALLKGIFLFLVRQTIIVMSRHIEYELKNDVYNHYQTLPTSFFRTHNTGDLMARISEDVSNVRMYVGPAMMYGINLIVLFILVISYMVTVNAKLTLYVLLPLPLLSVSIYIVNSIMMKRSQEIQKQLSALSTYVQEAFSGIRVIKSFVQEKHSFTNFKTEAEDFKHKSLRLAKVDAFFYPVIVLLIGISNILVIFVGGKEIMNGNLTPGNITEFILYVNMLTWPVMALGWTTSQIQRAASSQNRINEFLEVKNTLVSDKNIEKPLDGIITFKNVGFIYPDSGIQAIENFNLEISHGESIAILGTTGSGKSTLAHLLCRLYDPTEGEILVDGIPLKDYNVNEYRRQLGYVPQDVFLFSDSIANNVRFGSVDMPQERIELAVKDADLLRNIQDFPDGFDTRLGERGITLSGGQKQRLSIARAIARDPKILILDDCLSAVDTNTENIILTNLKRIMDERTSVIISHRVSSAKLADKIVVLDEGRIVEQGTHTELMGKNGAYKELYEKQLMAEEV</sequence>
<evidence type="ECO:0000256" key="9">
    <source>
        <dbReference type="SAM" id="Phobius"/>
    </source>
</evidence>
<keyword evidence="13" id="KW-1185">Reference proteome</keyword>
<accession>A0A1H6TIL1</accession>
<dbReference type="Proteomes" id="UP000199532">
    <property type="component" value="Unassembled WGS sequence"/>
</dbReference>
<evidence type="ECO:0000256" key="6">
    <source>
        <dbReference type="ARBA" id="ARBA00022840"/>
    </source>
</evidence>
<dbReference type="AlphaFoldDB" id="A0A1H6TIL1"/>
<dbReference type="GO" id="GO:0016887">
    <property type="term" value="F:ATP hydrolysis activity"/>
    <property type="evidence" value="ECO:0007669"/>
    <property type="project" value="InterPro"/>
</dbReference>
<evidence type="ECO:0000259" key="10">
    <source>
        <dbReference type="PROSITE" id="PS50893"/>
    </source>
</evidence>
<dbReference type="InterPro" id="IPR003593">
    <property type="entry name" value="AAA+_ATPase"/>
</dbReference>
<dbReference type="PROSITE" id="PS50893">
    <property type="entry name" value="ABC_TRANSPORTER_2"/>
    <property type="match status" value="1"/>
</dbReference>
<dbReference type="InterPro" id="IPR003439">
    <property type="entry name" value="ABC_transporter-like_ATP-bd"/>
</dbReference>
<reference evidence="12 13" key="1">
    <citation type="submission" date="2016-10" db="EMBL/GenBank/DDBJ databases">
        <authorList>
            <person name="de Groot N.N."/>
        </authorList>
    </citation>
    <scope>NUCLEOTIDE SEQUENCE [LARGE SCALE GENOMIC DNA]</scope>
    <source>
        <strain evidence="12 13">DSM 19938</strain>
    </source>
</reference>
<gene>
    <name evidence="12" type="ORF">SAMN04487995_2235</name>
</gene>
<dbReference type="FunFam" id="3.40.50.300:FF:000221">
    <property type="entry name" value="Multidrug ABC transporter ATP-binding protein"/>
    <property type="match status" value="1"/>
</dbReference>
<keyword evidence="7 9" id="KW-1133">Transmembrane helix</keyword>
<keyword evidence="8 9" id="KW-0472">Membrane</keyword>
<dbReference type="OrthoDB" id="9769115at2"/>
<evidence type="ECO:0000256" key="7">
    <source>
        <dbReference type="ARBA" id="ARBA00022989"/>
    </source>
</evidence>
<dbReference type="InterPro" id="IPR017871">
    <property type="entry name" value="ABC_transporter-like_CS"/>
</dbReference>
<dbReference type="Pfam" id="PF00664">
    <property type="entry name" value="ABC_membrane"/>
    <property type="match status" value="1"/>
</dbReference>
<keyword evidence="5" id="KW-0547">Nucleotide-binding</keyword>
<evidence type="ECO:0000256" key="5">
    <source>
        <dbReference type="ARBA" id="ARBA00022741"/>
    </source>
</evidence>
<dbReference type="GO" id="GO:0015421">
    <property type="term" value="F:ABC-type oligopeptide transporter activity"/>
    <property type="evidence" value="ECO:0007669"/>
    <property type="project" value="TreeGrafter"/>
</dbReference>
<keyword evidence="4 9" id="KW-0812">Transmembrane</keyword>
<evidence type="ECO:0000256" key="2">
    <source>
        <dbReference type="ARBA" id="ARBA00022448"/>
    </source>
</evidence>
<feature type="transmembrane region" description="Helical" evidence="9">
    <location>
        <begin position="69"/>
        <end position="94"/>
    </location>
</feature>
<dbReference type="SUPFAM" id="SSF52540">
    <property type="entry name" value="P-loop containing nucleoside triphosphate hydrolases"/>
    <property type="match status" value="1"/>
</dbReference>
<dbReference type="Pfam" id="PF00005">
    <property type="entry name" value="ABC_tran"/>
    <property type="match status" value="1"/>
</dbReference>
<feature type="transmembrane region" description="Helical" evidence="9">
    <location>
        <begin position="258"/>
        <end position="276"/>
    </location>
</feature>
<keyword evidence="2" id="KW-0813">Transport</keyword>
<feature type="transmembrane region" description="Helical" evidence="9">
    <location>
        <begin position="176"/>
        <end position="198"/>
    </location>
</feature>
<keyword evidence="6 12" id="KW-0067">ATP-binding</keyword>
<evidence type="ECO:0000256" key="3">
    <source>
        <dbReference type="ARBA" id="ARBA00022475"/>
    </source>
</evidence>
<evidence type="ECO:0000313" key="12">
    <source>
        <dbReference type="EMBL" id="SEI79146.1"/>
    </source>
</evidence>
<evidence type="ECO:0000256" key="8">
    <source>
        <dbReference type="ARBA" id="ARBA00023136"/>
    </source>
</evidence>
<dbReference type="InterPro" id="IPR036640">
    <property type="entry name" value="ABC1_TM_sf"/>
</dbReference>
<dbReference type="PROSITE" id="PS00211">
    <property type="entry name" value="ABC_TRANSPORTER_1"/>
    <property type="match status" value="1"/>
</dbReference>
<protein>
    <submittedName>
        <fullName evidence="12">ATP-binding cassette, subfamily B</fullName>
    </submittedName>
</protein>
<name>A0A1H6TIL1_9BACT</name>
<dbReference type="RefSeq" id="WP_090335228.1">
    <property type="nucleotide sequence ID" value="NZ_FNXY01000003.1"/>
</dbReference>
<dbReference type="InterPro" id="IPR039421">
    <property type="entry name" value="Type_1_exporter"/>
</dbReference>
<dbReference type="Gene3D" id="1.20.1560.10">
    <property type="entry name" value="ABC transporter type 1, transmembrane domain"/>
    <property type="match status" value="1"/>
</dbReference>
<feature type="transmembrane region" description="Helical" evidence="9">
    <location>
        <begin position="16"/>
        <end position="38"/>
    </location>
</feature>
<keyword evidence="3" id="KW-1003">Cell membrane</keyword>
<evidence type="ECO:0000256" key="1">
    <source>
        <dbReference type="ARBA" id="ARBA00004651"/>
    </source>
</evidence>
<evidence type="ECO:0000256" key="4">
    <source>
        <dbReference type="ARBA" id="ARBA00022692"/>
    </source>
</evidence>
<dbReference type="PROSITE" id="PS50929">
    <property type="entry name" value="ABC_TM1F"/>
    <property type="match status" value="1"/>
</dbReference>
<comment type="subcellular location">
    <subcellularLocation>
        <location evidence="1">Cell membrane</location>
        <topology evidence="1">Multi-pass membrane protein</topology>
    </subcellularLocation>
</comment>
<proteinExistence type="predicted"/>
<dbReference type="PANTHER" id="PTHR43394">
    <property type="entry name" value="ATP-DEPENDENT PERMEASE MDL1, MITOCHONDRIAL"/>
    <property type="match status" value="1"/>
</dbReference>
<dbReference type="SMART" id="SM00382">
    <property type="entry name" value="AAA"/>
    <property type="match status" value="1"/>
</dbReference>
<dbReference type="GO" id="GO:0005886">
    <property type="term" value="C:plasma membrane"/>
    <property type="evidence" value="ECO:0007669"/>
    <property type="project" value="UniProtKB-SubCell"/>
</dbReference>
<dbReference type="EMBL" id="FNXY01000003">
    <property type="protein sequence ID" value="SEI79146.1"/>
    <property type="molecule type" value="Genomic_DNA"/>
</dbReference>